<name>A0AAV1VJU9_9STRA</name>
<evidence type="ECO:0000313" key="12">
    <source>
        <dbReference type="EMBL" id="CAK7946565.1"/>
    </source>
</evidence>
<keyword evidence="3" id="KW-0963">Cytoplasm</keyword>
<evidence type="ECO:0000256" key="8">
    <source>
        <dbReference type="ARBA" id="ARBA00046432"/>
    </source>
</evidence>
<comment type="subunit">
    <text evidence="8">Component of the translation initiation factor 2B (eIF2B) complex which is a heterodecamer of two sets of five different subunits: alpha, beta, gamma, delta and epsilon. Subunits alpha, beta and delta comprise a regulatory subcomplex and subunits epsilon and gamma comprise a catalytic subcomplex. Within the complex, the hexameric regulatory complex resides at the center, with the two heterodimeric catalytic subcomplexes bound on opposite sides.</text>
</comment>
<evidence type="ECO:0000256" key="4">
    <source>
        <dbReference type="ARBA" id="ARBA00022540"/>
    </source>
</evidence>
<dbReference type="Gene3D" id="3.40.50.10470">
    <property type="entry name" value="Translation initiation factor eif-2b, domain 2"/>
    <property type="match status" value="1"/>
</dbReference>
<dbReference type="InterPro" id="IPR042529">
    <property type="entry name" value="IF_2B-like_C"/>
</dbReference>
<comment type="caution">
    <text evidence="12">The sequence shown here is derived from an EMBL/GenBank/DDBJ whole genome shotgun (WGS) entry which is preliminary data.</text>
</comment>
<proteinExistence type="inferred from homology"/>
<dbReference type="EMBL" id="CAKLBY020000371">
    <property type="protein sequence ID" value="CAK7946565.1"/>
    <property type="molecule type" value="Genomic_DNA"/>
</dbReference>
<gene>
    <name evidence="12" type="ORF">PM001_LOCUS31715</name>
</gene>
<feature type="region of interest" description="Disordered" evidence="10">
    <location>
        <begin position="171"/>
        <end position="192"/>
    </location>
</feature>
<dbReference type="SUPFAM" id="SSF100950">
    <property type="entry name" value="NagB/RpiA/CoA transferase-like"/>
    <property type="match status" value="1"/>
</dbReference>
<keyword evidence="4" id="KW-0396">Initiation factor</keyword>
<evidence type="ECO:0000256" key="9">
    <source>
        <dbReference type="RuleBase" id="RU003814"/>
    </source>
</evidence>
<evidence type="ECO:0000256" key="1">
    <source>
        <dbReference type="ARBA" id="ARBA00004514"/>
    </source>
</evidence>
<dbReference type="GO" id="GO:0003743">
    <property type="term" value="F:translation initiation factor activity"/>
    <property type="evidence" value="ECO:0007669"/>
    <property type="project" value="UniProtKB-KW"/>
</dbReference>
<evidence type="ECO:0000256" key="5">
    <source>
        <dbReference type="ARBA" id="ARBA00022917"/>
    </source>
</evidence>
<dbReference type="GO" id="GO:0005085">
    <property type="term" value="F:guanyl-nucleotide exchange factor activity"/>
    <property type="evidence" value="ECO:0007669"/>
    <property type="project" value="TreeGrafter"/>
</dbReference>
<evidence type="ECO:0000256" key="3">
    <source>
        <dbReference type="ARBA" id="ARBA00022490"/>
    </source>
</evidence>
<dbReference type="FunFam" id="3.40.50.10470:FF:000005">
    <property type="entry name" value="translation initiation factor eIF-2B subunit beta"/>
    <property type="match status" value="1"/>
</dbReference>
<keyword evidence="5" id="KW-0648">Protein biosynthesis</keyword>
<evidence type="ECO:0000256" key="10">
    <source>
        <dbReference type="SAM" id="MobiDB-lite"/>
    </source>
</evidence>
<evidence type="ECO:0000313" key="13">
    <source>
        <dbReference type="Proteomes" id="UP001162060"/>
    </source>
</evidence>
<comment type="similarity">
    <text evidence="2 9">Belongs to the eIF-2B alpha/beta/delta subunits family.</text>
</comment>
<dbReference type="Proteomes" id="UP001162060">
    <property type="component" value="Unassembled WGS sequence"/>
</dbReference>
<dbReference type="PANTHER" id="PTHR45859">
    <property type="entry name" value="TRANSLATION INITIATION FACTOR EIF-2B SUBUNIT BETA"/>
    <property type="match status" value="1"/>
</dbReference>
<organism evidence="12 13">
    <name type="scientific">Peronospora matthiolae</name>
    <dbReference type="NCBI Taxonomy" id="2874970"/>
    <lineage>
        <taxon>Eukaryota</taxon>
        <taxon>Sar</taxon>
        <taxon>Stramenopiles</taxon>
        <taxon>Oomycota</taxon>
        <taxon>Peronosporomycetes</taxon>
        <taxon>Peronosporales</taxon>
        <taxon>Peronosporaceae</taxon>
        <taxon>Peronospora</taxon>
    </lineage>
</organism>
<keyword evidence="11" id="KW-0732">Signal</keyword>
<feature type="compositionally biased region" description="Low complexity" evidence="10">
    <location>
        <begin position="171"/>
        <end position="188"/>
    </location>
</feature>
<dbReference type="GO" id="GO:0005829">
    <property type="term" value="C:cytosol"/>
    <property type="evidence" value="ECO:0007669"/>
    <property type="project" value="UniProtKB-SubCell"/>
</dbReference>
<protein>
    <recommendedName>
        <fullName evidence="6">Translation initiation factor eIF2B subunit beta</fullName>
    </recommendedName>
    <alternativeName>
        <fullName evidence="7">eIF2B GDP-GTP exchange factor subunit beta</fullName>
    </alternativeName>
</protein>
<evidence type="ECO:0000256" key="7">
    <source>
        <dbReference type="ARBA" id="ARBA00044228"/>
    </source>
</evidence>
<accession>A0AAV1VJU9</accession>
<dbReference type="InterPro" id="IPR051855">
    <property type="entry name" value="eIF2B_beta_subunit"/>
</dbReference>
<dbReference type="AlphaFoldDB" id="A0AAV1VJU9"/>
<feature type="signal peptide" evidence="11">
    <location>
        <begin position="1"/>
        <end position="23"/>
    </location>
</feature>
<feature type="chain" id="PRO_5043976614" description="Translation initiation factor eIF2B subunit beta" evidence="11">
    <location>
        <begin position="24"/>
        <end position="428"/>
    </location>
</feature>
<reference evidence="12" key="1">
    <citation type="submission" date="2024-01" db="EMBL/GenBank/DDBJ databases">
        <authorList>
            <person name="Webb A."/>
        </authorList>
    </citation>
    <scope>NUCLEOTIDE SEQUENCE</scope>
    <source>
        <strain evidence="12">Pm1</strain>
    </source>
</reference>
<dbReference type="InterPro" id="IPR037171">
    <property type="entry name" value="NagB/RpiA_transferase-like"/>
</dbReference>
<dbReference type="GO" id="GO:0005851">
    <property type="term" value="C:eukaryotic translation initiation factor 2B complex"/>
    <property type="evidence" value="ECO:0007669"/>
    <property type="project" value="TreeGrafter"/>
</dbReference>
<comment type="subcellular location">
    <subcellularLocation>
        <location evidence="1">Cytoplasm</location>
        <location evidence="1">Cytosol</location>
    </subcellularLocation>
</comment>
<dbReference type="Pfam" id="PF01008">
    <property type="entry name" value="IF-2B"/>
    <property type="match status" value="1"/>
</dbReference>
<evidence type="ECO:0000256" key="2">
    <source>
        <dbReference type="ARBA" id="ARBA00007251"/>
    </source>
</evidence>
<dbReference type="PANTHER" id="PTHR45859:SF1">
    <property type="entry name" value="TRANSLATION INITIATION FACTOR EIF-2B SUBUNIT BETA"/>
    <property type="match status" value="1"/>
</dbReference>
<sequence length="428" mass="47129">MIGVGFHFFVAWFAIFPLQRTRREPVAWHTRCDDKSLCFTESFSSKGFRFERPMAAPTRELKAWLEEWPAVRELVDELVLSLKRRQLNGSYETARMTTRVLCKVLETAKWTTAGEILEKIHQLGHMLTKANAHELVIGNVVRRVLYIIREEHSNALKLSLANAADDSAVAPPVAAPSSSHSNNSSRSLGTILTPGTDTDLSIPIADLKMSVMEGIAELVDEIDSLHVNIADQAMEYIHTDEVILTFGRSLSVEAFLKMAAKKRSFKVIVVESAPSLNGQRTAHALAESGIHVTIIPDSAVFALMARVNKVVVPAAAVVANGGLIAQSGLQNIALAAKKCSVPVVCVAGLIKLSPLYAHDLDVLSELLAPSSIYNYEDTVDNLEVLNPAYDYVPPECVRIFITNTGAHQPSYIYRLLAEYYSPQDYQLS</sequence>
<evidence type="ECO:0000256" key="6">
    <source>
        <dbReference type="ARBA" id="ARBA00044122"/>
    </source>
</evidence>
<dbReference type="InterPro" id="IPR000649">
    <property type="entry name" value="IF-2B-related"/>
</dbReference>
<evidence type="ECO:0000256" key="11">
    <source>
        <dbReference type="SAM" id="SignalP"/>
    </source>
</evidence>